<dbReference type="Proteomes" id="UP000783588">
    <property type="component" value="Unassembled WGS sequence"/>
</dbReference>
<accession>A0ABS6EN65</accession>
<evidence type="ECO:0000313" key="1">
    <source>
        <dbReference type="EMBL" id="MBU5489138.1"/>
    </source>
</evidence>
<name>A0ABS6EN65_9FIRM</name>
<proteinExistence type="predicted"/>
<comment type="caution">
    <text evidence="1">The sequence shown here is derived from an EMBL/GenBank/DDBJ whole genome shotgun (WGS) entry which is preliminary data.</text>
</comment>
<dbReference type="RefSeq" id="WP_216468751.1">
    <property type="nucleotide sequence ID" value="NZ_JAHLQI010000001.1"/>
</dbReference>
<dbReference type="EMBL" id="JAHLQI010000001">
    <property type="protein sequence ID" value="MBU5489138.1"/>
    <property type="molecule type" value="Genomic_DNA"/>
</dbReference>
<organism evidence="1 2">
    <name type="scientific">Butyricicoccus intestinisimiae</name>
    <dbReference type="NCBI Taxonomy" id="2841509"/>
    <lineage>
        <taxon>Bacteria</taxon>
        <taxon>Bacillati</taxon>
        <taxon>Bacillota</taxon>
        <taxon>Clostridia</taxon>
        <taxon>Eubacteriales</taxon>
        <taxon>Butyricicoccaceae</taxon>
        <taxon>Butyricicoccus</taxon>
    </lineage>
</organism>
<gene>
    <name evidence="1" type="ORF">KQI75_00610</name>
</gene>
<protein>
    <submittedName>
        <fullName evidence="1">Phage tail family protein</fullName>
    </submittedName>
</protein>
<keyword evidence="2" id="KW-1185">Reference proteome</keyword>
<reference evidence="1 2" key="1">
    <citation type="submission" date="2021-06" db="EMBL/GenBank/DDBJ databases">
        <authorList>
            <person name="Sun Q."/>
            <person name="Li D."/>
        </authorList>
    </citation>
    <scope>NUCLEOTIDE SEQUENCE [LARGE SCALE GENOMIC DNA]</scope>
    <source>
        <strain evidence="1 2">MSJd-7</strain>
    </source>
</reference>
<evidence type="ECO:0000313" key="2">
    <source>
        <dbReference type="Proteomes" id="UP000783588"/>
    </source>
</evidence>
<sequence>MLKGFYSIPAGSAAIPAGSPNLIHIDRFGIREIDGVGRPQADMYTTELVGADASVYSGQTVKNRTITLSVDAQNEYAARELYRQFPYNTRRRFVFETEYDTYFIEGIIKGMPRTQGTSRRSEFEIPIFCPYPWFRSLRAHEVSVPYGTSFSARQAGDIRAGIVAYAEMAAGGKLRTFELSDNVGNAVSYRSSIYYQHVGTKGYVRLVDTTPGAHGFITMKAIQDITLTNDWVTVPPDEEGITITATFNTSETQNGKFVWYDTWGGI</sequence>